<protein>
    <recommendedName>
        <fullName evidence="2">Metallo-beta-lactamase domain-containing protein</fullName>
    </recommendedName>
</protein>
<feature type="region of interest" description="Disordered" evidence="1">
    <location>
        <begin position="1"/>
        <end position="44"/>
    </location>
</feature>
<keyword evidence="4" id="KW-1185">Reference proteome</keyword>
<dbReference type="Gene3D" id="3.60.15.10">
    <property type="entry name" value="Ribonuclease Z/Hydroxyacylglutathione hydrolase-like"/>
    <property type="match status" value="2"/>
</dbReference>
<dbReference type="EMBL" id="CP002344">
    <property type="protein sequence ID" value="ADU51910.1"/>
    <property type="molecule type" value="Genomic_DNA"/>
</dbReference>
<dbReference type="HOGENOM" id="CLU_599813_0_0_9"/>
<dbReference type="PANTHER" id="PTHR42951">
    <property type="entry name" value="METALLO-BETA-LACTAMASE DOMAIN-CONTAINING"/>
    <property type="match status" value="1"/>
</dbReference>
<sequence>MLSDRPHGPSGERSAGAIAEGTRDPSGGLRSFARPSHGPRRMPLERPVEENCWELAPGLYRILLPLPWDVPFVNAYLVRAPGGWILIDAGADTPASLRALGWALKAVGVPEGGLTAILLTHRHPDHAGDVIAVQQRWGGTVYVHPAERELDRADPGVLTAWLAFTGMPPEVMETLLRRAERMPLPPDAIPYPAMPAAAGVGRGGGRPDGDVPSASGVAPDCSPLDASPRETSAGDAPTGDAHGAGATVPGLSAGDETAERAERVPVTTFSVAGLPLEVVYTPGHSPGHVMLRVPETGWVFTGDHVLPRAGINVWANPVGLANPMGTYLDNLAAVRHLDRIWGMDAREARPGADEDRATRGLVLPGHGLPWSGPMMPQAAALVDWHRQAALALRNRLPDEPGPTVFEIVAARRPEDAREKPHRLRGAVAETLAFLLWMESEGLVGRQGEAPARWYRR</sequence>
<dbReference type="AlphaFoldDB" id="E6SI99"/>
<reference evidence="3 4" key="1">
    <citation type="journal article" date="2010" name="Stand. Genomic Sci.">
        <title>Complete genome sequence of Thermaerobacter marianensis type strain (7p75a).</title>
        <authorList>
            <person name="Han C."/>
            <person name="Gu W."/>
            <person name="Zhang X."/>
            <person name="Lapidus A."/>
            <person name="Nolan M."/>
            <person name="Copeland A."/>
            <person name="Lucas S."/>
            <person name="Del Rio T.G."/>
            <person name="Tice H."/>
            <person name="Cheng J.F."/>
            <person name="Tapia R."/>
            <person name="Goodwin L."/>
            <person name="Pitluck S."/>
            <person name="Pagani I."/>
            <person name="Ivanova N."/>
            <person name="Mavromatis K."/>
            <person name="Mikhailova N."/>
            <person name="Pati A."/>
            <person name="Chen A."/>
            <person name="Palaniappan K."/>
            <person name="Land M."/>
            <person name="Hauser L."/>
            <person name="Chang Y.J."/>
            <person name="Jeffries C.D."/>
            <person name="Schneider S."/>
            <person name="Rohde M."/>
            <person name="Goker M."/>
            <person name="Pukall R."/>
            <person name="Woyke T."/>
            <person name="Bristow J."/>
            <person name="Eisen J.A."/>
            <person name="Markowitz V."/>
            <person name="Hugenholtz P."/>
            <person name="Kyrpides N.C."/>
            <person name="Klenk H.P."/>
            <person name="Detter J.C."/>
        </authorList>
    </citation>
    <scope>NUCLEOTIDE SEQUENCE [LARGE SCALE GENOMIC DNA]</scope>
    <source>
        <strain evidence="4">ATCC 700841 / DSM 12885 / JCM 10246 / 7p75a</strain>
    </source>
</reference>
<name>E6SI99_THEM7</name>
<proteinExistence type="predicted"/>
<dbReference type="InterPro" id="IPR001279">
    <property type="entry name" value="Metallo-B-lactamas"/>
</dbReference>
<dbReference type="eggNOG" id="COG0491">
    <property type="taxonomic scope" value="Bacteria"/>
</dbReference>
<dbReference type="SMART" id="SM00849">
    <property type="entry name" value="Lactamase_B"/>
    <property type="match status" value="1"/>
</dbReference>
<dbReference type="Proteomes" id="UP000008915">
    <property type="component" value="Chromosome"/>
</dbReference>
<gene>
    <name evidence="3" type="ordered locus">Tmar_1809</name>
</gene>
<dbReference type="PANTHER" id="PTHR42951:SF14">
    <property type="entry name" value="METALLO-BETA-LACTAMASE SUPERFAMILY PROTEIN"/>
    <property type="match status" value="1"/>
</dbReference>
<accession>E6SI99</accession>
<feature type="domain" description="Metallo-beta-lactamase" evidence="2">
    <location>
        <begin position="72"/>
        <end position="366"/>
    </location>
</feature>
<evidence type="ECO:0000313" key="4">
    <source>
        <dbReference type="Proteomes" id="UP000008915"/>
    </source>
</evidence>
<dbReference type="SUPFAM" id="SSF56281">
    <property type="entry name" value="Metallo-hydrolase/oxidoreductase"/>
    <property type="match status" value="1"/>
</dbReference>
<dbReference type="STRING" id="644966.Tmar_1809"/>
<feature type="region of interest" description="Disordered" evidence="1">
    <location>
        <begin position="199"/>
        <end position="260"/>
    </location>
</feature>
<reference evidence="4" key="2">
    <citation type="journal article" date="2010" name="Stand. Genomic Sci.">
        <title>Complete genome sequence of Thermaerobacter marianensis type strain (7p75aT).</title>
        <authorList>
            <person name="Han C."/>
            <person name="Gu W."/>
            <person name="Zhang X."/>
            <person name="Lapidus A."/>
            <person name="Nolan M."/>
            <person name="Copeland A."/>
            <person name="Lucas S."/>
            <person name="Glavina Del Rio T."/>
            <person name="Tice H."/>
            <person name="Cheng J."/>
            <person name="Tapia R."/>
            <person name="Goodwin L."/>
            <person name="Pitluck S."/>
            <person name="Pagani I."/>
            <person name="Ivanova N."/>
            <person name="Mavromatis K."/>
            <person name="Mikhailova N."/>
            <person name="Pati A."/>
            <person name="Chen A."/>
            <person name="Palaniappan K."/>
            <person name="Land M."/>
            <person name="Hauser L."/>
            <person name="Chang Y."/>
            <person name="Jeffries C."/>
            <person name="Schneider S."/>
            <person name="Rohde M."/>
            <person name="Goker M."/>
            <person name="Pukall R."/>
            <person name="Woyke T."/>
            <person name="Bristow J."/>
            <person name="Eisen J."/>
            <person name="Markowitz V."/>
            <person name="Hugenholtz P."/>
            <person name="Kyrpides N."/>
            <person name="Klenk H."/>
            <person name="Detter J."/>
        </authorList>
    </citation>
    <scope>NUCLEOTIDE SEQUENCE [LARGE SCALE GENOMIC DNA]</scope>
    <source>
        <strain evidence="4">ATCC 700841 / DSM 12885 / JCM 10246 / 7p75a</strain>
    </source>
</reference>
<organism evidence="3 4">
    <name type="scientific">Thermaerobacter marianensis (strain ATCC 700841 / DSM 12885 / JCM 10246 / 7p75a)</name>
    <dbReference type="NCBI Taxonomy" id="644966"/>
    <lineage>
        <taxon>Bacteria</taxon>
        <taxon>Bacillati</taxon>
        <taxon>Bacillota</taxon>
        <taxon>Clostridia</taxon>
        <taxon>Eubacteriales</taxon>
        <taxon>Clostridiales Family XVII. Incertae Sedis</taxon>
        <taxon>Thermaerobacter</taxon>
    </lineage>
</organism>
<evidence type="ECO:0000259" key="2">
    <source>
        <dbReference type="SMART" id="SM00849"/>
    </source>
</evidence>
<dbReference type="KEGG" id="tmr:Tmar_1809"/>
<dbReference type="InterPro" id="IPR036866">
    <property type="entry name" value="RibonucZ/Hydroxyglut_hydro"/>
</dbReference>
<dbReference type="CDD" id="cd06262">
    <property type="entry name" value="metallo-hydrolase-like_MBL-fold"/>
    <property type="match status" value="1"/>
</dbReference>
<dbReference type="InterPro" id="IPR050855">
    <property type="entry name" value="NDM-1-like"/>
</dbReference>
<dbReference type="Pfam" id="PF00753">
    <property type="entry name" value="Lactamase_B"/>
    <property type="match status" value="1"/>
</dbReference>
<evidence type="ECO:0000256" key="1">
    <source>
        <dbReference type="SAM" id="MobiDB-lite"/>
    </source>
</evidence>
<evidence type="ECO:0000313" key="3">
    <source>
        <dbReference type="EMBL" id="ADU51910.1"/>
    </source>
</evidence>